<evidence type="ECO:0000256" key="14">
    <source>
        <dbReference type="SAM" id="Coils"/>
    </source>
</evidence>
<dbReference type="InterPro" id="IPR051412">
    <property type="entry name" value="Formin_Homology_Diaphanous_sf"/>
</dbReference>
<evidence type="ECO:0000256" key="5">
    <source>
        <dbReference type="ARBA" id="ARBA00022692"/>
    </source>
</evidence>
<evidence type="ECO:0000256" key="2">
    <source>
        <dbReference type="ARBA" id="ARBA00006513"/>
    </source>
</evidence>
<keyword evidence="5 16" id="KW-0812">Transmembrane</keyword>
<feature type="transmembrane region" description="Helical" evidence="16">
    <location>
        <begin position="156"/>
        <end position="179"/>
    </location>
</feature>
<evidence type="ECO:0000256" key="16">
    <source>
        <dbReference type="SAM" id="Phobius"/>
    </source>
</evidence>
<dbReference type="SMART" id="SM00498">
    <property type="entry name" value="FH2"/>
    <property type="match status" value="1"/>
</dbReference>
<dbReference type="GO" id="GO:0005884">
    <property type="term" value="C:actin filament"/>
    <property type="evidence" value="ECO:0007669"/>
    <property type="project" value="TreeGrafter"/>
</dbReference>
<dbReference type="InterPro" id="IPR019141">
    <property type="entry name" value="DUF2045"/>
</dbReference>
<evidence type="ECO:0000259" key="19">
    <source>
        <dbReference type="PROSITE" id="PS51444"/>
    </source>
</evidence>
<keyword evidence="8" id="KW-0375">Hydrogen ion transport</keyword>
<reference evidence="20" key="1">
    <citation type="submission" date="2020-11" db="EMBL/GenBank/DDBJ databases">
        <authorList>
            <person name="Tran Van P."/>
        </authorList>
    </citation>
    <scope>NUCLEOTIDE SEQUENCE</scope>
</reference>
<evidence type="ECO:0000256" key="12">
    <source>
        <dbReference type="ARBA" id="ARBA00023136"/>
    </source>
</evidence>
<feature type="non-terminal residue" evidence="20">
    <location>
        <position position="1"/>
    </location>
</feature>
<evidence type="ECO:0000256" key="11">
    <source>
        <dbReference type="ARBA" id="ARBA00023065"/>
    </source>
</evidence>
<dbReference type="Pfam" id="PF06371">
    <property type="entry name" value="Drf_GBD"/>
    <property type="match status" value="1"/>
</dbReference>
<dbReference type="InterPro" id="IPR011989">
    <property type="entry name" value="ARM-like"/>
</dbReference>
<feature type="coiled-coil region" evidence="14">
    <location>
        <begin position="1754"/>
        <end position="1781"/>
    </location>
</feature>
<dbReference type="SMART" id="SM01139">
    <property type="entry name" value="Drf_FH3"/>
    <property type="match status" value="1"/>
</dbReference>
<dbReference type="PANTHER" id="PTHR45691:SF6">
    <property type="entry name" value="PROTEIN DIAPHANOUS"/>
    <property type="match status" value="1"/>
</dbReference>
<dbReference type="Pfam" id="PF04500">
    <property type="entry name" value="FLYWCH"/>
    <property type="match status" value="1"/>
</dbReference>
<dbReference type="Gene3D" id="1.20.58.630">
    <property type="match status" value="1"/>
</dbReference>
<dbReference type="InterPro" id="IPR042201">
    <property type="entry name" value="FH2_Formin_sf"/>
</dbReference>
<gene>
    <name evidence="20" type="ORF">DSTB1V02_LOCUS79</name>
</gene>
<dbReference type="SUPFAM" id="SSF101447">
    <property type="entry name" value="Formin homology 2 domain (FH2 domain)"/>
    <property type="match status" value="1"/>
</dbReference>
<dbReference type="Pfam" id="PF03189">
    <property type="entry name" value="Otopetrin"/>
    <property type="match status" value="1"/>
</dbReference>
<keyword evidence="10 16" id="KW-1133">Transmembrane helix</keyword>
<evidence type="ECO:0000256" key="10">
    <source>
        <dbReference type="ARBA" id="ARBA00022989"/>
    </source>
</evidence>
<comment type="similarity">
    <text evidence="2">Belongs to the otopetrin family.</text>
</comment>
<dbReference type="GO" id="GO:0005886">
    <property type="term" value="C:plasma membrane"/>
    <property type="evidence" value="ECO:0007669"/>
    <property type="project" value="UniProtKB-SubCell"/>
</dbReference>
<feature type="transmembrane region" description="Helical" evidence="16">
    <location>
        <begin position="616"/>
        <end position="638"/>
    </location>
</feature>
<feature type="transmembrane region" description="Helical" evidence="16">
    <location>
        <begin position="764"/>
        <end position="783"/>
    </location>
</feature>
<dbReference type="GO" id="GO:0015252">
    <property type="term" value="F:proton channel activity"/>
    <property type="evidence" value="ECO:0007669"/>
    <property type="project" value="InterPro"/>
</dbReference>
<feature type="region of interest" description="Disordered" evidence="15">
    <location>
        <begin position="1365"/>
        <end position="1473"/>
    </location>
</feature>
<dbReference type="EMBL" id="CAJPEV010000005">
    <property type="protein sequence ID" value="CAG0878555.1"/>
    <property type="molecule type" value="Genomic_DNA"/>
</dbReference>
<feature type="region of interest" description="Disordered" evidence="15">
    <location>
        <begin position="2250"/>
        <end position="2301"/>
    </location>
</feature>
<comment type="subcellular location">
    <subcellularLocation>
        <location evidence="1">Cell membrane</location>
        <topology evidence="1">Multi-pass membrane protein</topology>
    </subcellularLocation>
</comment>
<keyword evidence="7" id="KW-0863">Zinc-finger</keyword>
<dbReference type="Gene3D" id="1.10.238.150">
    <property type="entry name" value="Formin, FH3 diaphanous domain"/>
    <property type="match status" value="1"/>
</dbReference>
<sequence>RSKCDFAAALRSVQRPKECCQKETQRIGCEYPSEIQSFHLFASIALPGRSEEQLPLPPHRSQSCNVLDGEKARKRSEYRASPLPLDSLSLRSTVIGQIPIQSESKLPATSNEAKAKSFRANLTRTLSWVYAIFILMVGVIIYMADLFLPDVRMAEVFNIYLSVFGLVFLIFLHADIRIYQKKMEKFHQQRKRDRERDRERFQRMSPTGAGIFFAWTGLSRPYVPMDGERNLGVGQGNQPQVVTQRGHRKVIVDGYIYLLDKKLGQKTYWRCEDRTCTSRLHSIGHVIVRPPSERYSHAPSSSRVTKAVMRSDVRRLALASESSTRKSVKHHHRLPCSPLQCCTVADSSLQATATTSIWRRMQEPGLQTRYADDVELLYGANACLRWHLSLKEILFQPYRSWPPQNHNSVEGWHNPISGSVNKAHFSVRALGSEASTRSLSERLGAGHQLPMPQKKYRRLNGRVKMVVSGYKGSEFPKYLTRELLPDSLTVDSLTPTEDMFTYSMDMSQYYNPEINSDMEKEEKTPSDPGYWFLTGRHSGSIYLKIGTAGFCLGHMIHEGLLLGRHIGFLASNDETVYKLCASTAGLLLFIIHPIFVFYQLFIVFKYSNVVIEKFKGVARFGLMHCISTSLCFWFWSIIRETVDHLQNAIVAQPDLLRPLQVPHNQGSSSLISAPLAYALPLMGLKAGKAGYQDDLVLEILTETLNHTAMCIKENELSGLIGKAAPYLHPFSIEFNILVAMMTVTVILAYRQIVKLDLITNPTAMLDTLLLFIAIPSFFLYGIFSTVPAVQLDDSLSRMSIVLSAMQVLQVIIQTPMIIEGLHRCTNNKDLKEKKPGRELITFLIIANLCTWIIETFEIKSSEAHADRIGFYGKGLWTLLSHMTLPLCLFYRCKETDRECFGYYFNGKMYKQEKVKAGHLLDKMVGFGKPKSKSRQERFYSDGDQGTNDEMNQILSELDMLTEQDLNEKFEKMLRGTQNRLATRFENPEDYINQLNLVHEMSANKVLGCVSSLRVDLTNQPLHWVKQFGIHGLKALLGVLAHCYSKKMEPVWEKVQYEVVRCIKSTMNNRIGLKQMYDTKDAFAILASSIDPTHPQVMLEAVKLIAAVCIANKEGFEHALRAITISSEHESRDQRFLPIVKGLLVKDNPQLNTACLQLINALVTEPEDLDFRLHLRNEFMRIGLGDILEVKFLFSLQSSVNLKVGMLDRDLMMQIEVFDSNRMEDYEDFISRFENIRVELEDSKDCFELVRQMIADTPAESSFLSILQHLAYIRDDFVARTAYFRLLEEVVSQIVLHRTGCDPNFEKFRVDHDQLREDLKAAEAHVQMELSSTQELQKKLDEALGAKQESDAQVEQLKQKLQMYEAGGVPSPSAGKLPQVNIPMPPMMPGTGPTPPPPPPGSGPPPPPPPPGYVGPPPPPPPPPPGGGPPPPPFPGLGPGPPPPPPPGGIPGIGPPRPLIQSPQKRDELPYGMKPKKKWDLTFPMKRANWKKINPEKLSEKAFWVKIEEDKLASRDILNGLESKFSTKPPLKTSDDISDKRPGTKKVKELVVLDSKAAQNLSILLGGSFKHVTYEEVTLAILRCDTSVLNETLLQQLIQYIPAPDQLKKLEEFKNRYDELCEAEQFALTVGSIKRLVPRLKSLCFKERFEEMMADVKPSIVAATAACEEVKLSKKFSLILELVLLFGNYMNSGTKNGQSVGFEISFLPKLMNTKDAENKSTLMHYLVETVENKFPDALSFADDLIHVEKAAKVSTDMLQKSLRQMESNIKNLEMDLKNSTKTPTSIDDRFVEVMSSFAERSREQYEIVQNMYKKMDSLFTALADYFVFDKTKYTLDEFFSDINSFKENFTKAYKDVLKLRETQEKIRLAQERKVKMEQEKAERVAKRKALVDMNADDDQEGVMDNLLQALQSGAAFAREQKRKRQSRPGPGERRVQMHRQRSRNNMLANTSAASSPSALEQLVEEIKFQRSKEMRQSLRADRKCFFISLSEGGVLVQGTTYWTDLFVRHFLFRTDRNHDSDDLLFFVRKKHIRGITRYIPRYETSLEVFRKDSRKLPIGDPDIDWEETVYLNLLIHDFEYTLTMATCTRTSPKHLQILRRHSQKVWASPSRRRMDTKGDTEEVTYPNIFFMVDNFDEVFADIEVRDGEMVCVELMASDRDGSGVRGVTFLGSIRYEALKRVYDARASVTSKMAHRMTFGLFPGSRSQRMEFMRMKGPQGKGHAEMAIGKVIGSGVETPSSEPGFSFTDCVESEDEDEYPPFRQRRLSDPSSNLNTYIRPLRHRGSPFSSSSTGTGKSRSESEGLDAYANGLCEVEAGDPRDDVSPKSVQQFKVARDGTIVTFPPRLPSKSTELDDTAFNPLWTMRGAMQSFHFWKESRRLQSLPLNAYLTYITLPWYAIIRDVLDHREEPILTF</sequence>
<dbReference type="SUPFAM" id="SSF48371">
    <property type="entry name" value="ARM repeat"/>
    <property type="match status" value="1"/>
</dbReference>
<keyword evidence="11" id="KW-0406">Ion transport</keyword>
<dbReference type="OrthoDB" id="1104827at2759"/>
<keyword evidence="13" id="KW-0407">Ion channel</keyword>
<evidence type="ECO:0000313" key="20">
    <source>
        <dbReference type="EMBL" id="CAD7240041.1"/>
    </source>
</evidence>
<dbReference type="Gene3D" id="1.25.10.10">
    <property type="entry name" value="Leucine-rich Repeat Variant"/>
    <property type="match status" value="1"/>
</dbReference>
<dbReference type="PROSITE" id="PS51231">
    <property type="entry name" value="DAD"/>
    <property type="match status" value="1"/>
</dbReference>
<dbReference type="Pfam" id="PF02181">
    <property type="entry name" value="FH2"/>
    <property type="match status" value="1"/>
</dbReference>
<evidence type="ECO:0000256" key="15">
    <source>
        <dbReference type="SAM" id="MobiDB-lite"/>
    </source>
</evidence>
<feature type="transmembrane region" description="Helical" evidence="16">
    <location>
        <begin position="734"/>
        <end position="752"/>
    </location>
</feature>
<evidence type="ECO:0000256" key="7">
    <source>
        <dbReference type="ARBA" id="ARBA00022771"/>
    </source>
</evidence>
<dbReference type="Proteomes" id="UP000677054">
    <property type="component" value="Unassembled WGS sequence"/>
</dbReference>
<keyword evidence="14" id="KW-0175">Coiled coil</keyword>
<feature type="region of interest" description="Disordered" evidence="15">
    <location>
        <begin position="1915"/>
        <end position="1939"/>
    </location>
</feature>
<dbReference type="PROSITE" id="PS51232">
    <property type="entry name" value="GBD_FH3"/>
    <property type="match status" value="1"/>
</dbReference>
<dbReference type="GO" id="GO:0003779">
    <property type="term" value="F:actin binding"/>
    <property type="evidence" value="ECO:0007669"/>
    <property type="project" value="InterPro"/>
</dbReference>
<dbReference type="PANTHER" id="PTHR45691">
    <property type="entry name" value="PROTEIN DIAPHANOUS"/>
    <property type="match status" value="1"/>
</dbReference>
<dbReference type="GO" id="GO:0031267">
    <property type="term" value="F:small GTPase binding"/>
    <property type="evidence" value="ECO:0007669"/>
    <property type="project" value="InterPro"/>
</dbReference>
<dbReference type="Gene3D" id="2.20.25.240">
    <property type="match status" value="1"/>
</dbReference>
<evidence type="ECO:0000256" key="9">
    <source>
        <dbReference type="ARBA" id="ARBA00022833"/>
    </source>
</evidence>
<feature type="domain" description="DAD" evidence="17">
    <location>
        <begin position="1895"/>
        <end position="1927"/>
    </location>
</feature>
<protein>
    <submittedName>
        <fullName evidence="20">Uncharacterized protein</fullName>
    </submittedName>
</protein>
<dbReference type="SMART" id="SM01140">
    <property type="entry name" value="Drf_GBD"/>
    <property type="match status" value="1"/>
</dbReference>
<accession>A0A7R8WZR0</accession>
<dbReference type="InterPro" id="IPR014768">
    <property type="entry name" value="GBD/FH3_dom"/>
</dbReference>
<feature type="domain" description="FH2" evidence="19">
    <location>
        <begin position="1474"/>
        <end position="1874"/>
    </location>
</feature>
<dbReference type="InterPro" id="IPR010472">
    <property type="entry name" value="FH3_dom"/>
</dbReference>
<keyword evidence="4" id="KW-1003">Cell membrane</keyword>
<evidence type="ECO:0000256" key="6">
    <source>
        <dbReference type="ARBA" id="ARBA00022723"/>
    </source>
</evidence>
<name>A0A7R8WZR0_9CRUS</name>
<dbReference type="InterPro" id="IPR016024">
    <property type="entry name" value="ARM-type_fold"/>
</dbReference>
<dbReference type="Gene3D" id="1.20.58.2220">
    <property type="entry name" value="Formin, FH2 domain"/>
    <property type="match status" value="1"/>
</dbReference>
<dbReference type="GO" id="GO:0008270">
    <property type="term" value="F:zinc ion binding"/>
    <property type="evidence" value="ECO:0007669"/>
    <property type="project" value="UniProtKB-KW"/>
</dbReference>
<dbReference type="InterPro" id="IPR010473">
    <property type="entry name" value="GTPase-bd"/>
</dbReference>
<proteinExistence type="inferred from homology"/>
<organism evidence="20">
    <name type="scientific">Darwinula stevensoni</name>
    <dbReference type="NCBI Taxonomy" id="69355"/>
    <lineage>
        <taxon>Eukaryota</taxon>
        <taxon>Metazoa</taxon>
        <taxon>Ecdysozoa</taxon>
        <taxon>Arthropoda</taxon>
        <taxon>Crustacea</taxon>
        <taxon>Oligostraca</taxon>
        <taxon>Ostracoda</taxon>
        <taxon>Podocopa</taxon>
        <taxon>Podocopida</taxon>
        <taxon>Darwinulocopina</taxon>
        <taxon>Darwinuloidea</taxon>
        <taxon>Darwinulidae</taxon>
        <taxon>Darwinula</taxon>
    </lineage>
</organism>
<keyword evidence="3" id="KW-0813">Transport</keyword>
<evidence type="ECO:0000313" key="21">
    <source>
        <dbReference type="Proteomes" id="UP000677054"/>
    </source>
</evidence>
<dbReference type="InterPro" id="IPR004878">
    <property type="entry name" value="Otopetrin"/>
</dbReference>
<feature type="transmembrane region" description="Helical" evidence="16">
    <location>
        <begin position="584"/>
        <end position="604"/>
    </location>
</feature>
<evidence type="ECO:0000259" key="17">
    <source>
        <dbReference type="PROSITE" id="PS51231"/>
    </source>
</evidence>
<keyword evidence="12 16" id="KW-0472">Membrane</keyword>
<dbReference type="InterPro" id="IPR007588">
    <property type="entry name" value="Znf_FLYWCH"/>
</dbReference>
<dbReference type="InterPro" id="IPR014767">
    <property type="entry name" value="DAD_dom"/>
</dbReference>
<keyword evidence="6" id="KW-0479">Metal-binding</keyword>
<dbReference type="GO" id="GO:0030041">
    <property type="term" value="P:actin filament polymerization"/>
    <property type="evidence" value="ECO:0007669"/>
    <property type="project" value="TreeGrafter"/>
</dbReference>
<feature type="transmembrane region" description="Helical" evidence="16">
    <location>
        <begin position="126"/>
        <end position="144"/>
    </location>
</feature>
<evidence type="ECO:0000256" key="4">
    <source>
        <dbReference type="ARBA" id="ARBA00022475"/>
    </source>
</evidence>
<keyword evidence="9" id="KW-0862">Zinc</keyword>
<feature type="compositionally biased region" description="Low complexity" evidence="15">
    <location>
        <begin position="2284"/>
        <end position="2295"/>
    </location>
</feature>
<dbReference type="Pfam" id="PF09741">
    <property type="entry name" value="DUF2045"/>
    <property type="match status" value="1"/>
</dbReference>
<dbReference type="PROSITE" id="PS51444">
    <property type="entry name" value="FH2"/>
    <property type="match status" value="1"/>
</dbReference>
<dbReference type="Pfam" id="PF06367">
    <property type="entry name" value="Drf_FH3"/>
    <property type="match status" value="1"/>
</dbReference>
<feature type="domain" description="GBD/FH3" evidence="18">
    <location>
        <begin position="938"/>
        <end position="1301"/>
    </location>
</feature>
<keyword evidence="21" id="KW-1185">Reference proteome</keyword>
<feature type="compositionally biased region" description="Pro residues" evidence="15">
    <location>
        <begin position="1382"/>
        <end position="1457"/>
    </location>
</feature>
<evidence type="ECO:0000256" key="8">
    <source>
        <dbReference type="ARBA" id="ARBA00022781"/>
    </source>
</evidence>
<dbReference type="EMBL" id="LR899522">
    <property type="protein sequence ID" value="CAD7240041.1"/>
    <property type="molecule type" value="Genomic_DNA"/>
</dbReference>
<evidence type="ECO:0000256" key="13">
    <source>
        <dbReference type="ARBA" id="ARBA00023303"/>
    </source>
</evidence>
<dbReference type="Gene3D" id="6.10.30.30">
    <property type="match status" value="1"/>
</dbReference>
<dbReference type="InterPro" id="IPR015425">
    <property type="entry name" value="FH2_Formin"/>
</dbReference>
<evidence type="ECO:0000256" key="1">
    <source>
        <dbReference type="ARBA" id="ARBA00004651"/>
    </source>
</evidence>
<evidence type="ECO:0000256" key="3">
    <source>
        <dbReference type="ARBA" id="ARBA00022448"/>
    </source>
</evidence>
<evidence type="ECO:0000259" key="18">
    <source>
        <dbReference type="PROSITE" id="PS51232"/>
    </source>
</evidence>